<dbReference type="Gene3D" id="2.60.120.10">
    <property type="entry name" value="Jelly Rolls"/>
    <property type="match status" value="1"/>
</dbReference>
<sequence length="441" mass="49019">MNQPKALRRIIDTYFQDPKATIAIAAGTEVLRQNGYNDRLYWVKQGELSGYLNNEENNLSAQVFVVKEGMFFGVHSFFAQTLVASTTVVAEKDSEIAWIDLSTQAVEPEHYGSLAEQFMPVMVHELATRQMLTGIAALEKEKALQKLYATEQMTTLGQLAAGIAHELNNAIGVISSKTENIQLAISQFVENNQPQMTPFLQHGIDHGQTISSAQVRDRTKVLQRQYKLSREHARTLARALPEGDVPEHWLEDLNTALVCWDNGRDLRDIRLAARHAASIVRSVKQLGGGDHARIPDVDINDTLHKSLALLQSNLRQVEVVLRPAILPPMTASVTELVQIWVNLIKNACDAMENTEAPQIEIITRSVKNKLLVTITNNGPMIDEVTRRKIFNPNFSTKKGGLSFGLGLGLAIVQRIVNSYGGTIAVKSDLQRTTFRIKLPIT</sequence>
<dbReference type="Pfam" id="PF02518">
    <property type="entry name" value="HATPase_c"/>
    <property type="match status" value="1"/>
</dbReference>
<proteinExistence type="predicted"/>
<evidence type="ECO:0000259" key="3">
    <source>
        <dbReference type="PROSITE" id="PS50042"/>
    </source>
</evidence>
<dbReference type="Pfam" id="PF00027">
    <property type="entry name" value="cNMP_binding"/>
    <property type="match status" value="1"/>
</dbReference>
<dbReference type="AlphaFoldDB" id="A0A1T4PC01"/>
<dbReference type="EMBL" id="FUWP01000002">
    <property type="protein sequence ID" value="SJZ89042.1"/>
    <property type="molecule type" value="Genomic_DNA"/>
</dbReference>
<dbReference type="Gene3D" id="3.30.565.10">
    <property type="entry name" value="Histidine kinase-like ATPase, C-terminal domain"/>
    <property type="match status" value="1"/>
</dbReference>
<name>A0A1T4PC01_9GAMM</name>
<dbReference type="Gene3D" id="1.10.287.130">
    <property type="match status" value="1"/>
</dbReference>
<dbReference type="PROSITE" id="PS50109">
    <property type="entry name" value="HIS_KIN"/>
    <property type="match status" value="1"/>
</dbReference>
<evidence type="ECO:0000256" key="1">
    <source>
        <dbReference type="ARBA" id="ARBA00000085"/>
    </source>
</evidence>
<dbReference type="RefSeq" id="WP_080173612.1">
    <property type="nucleotide sequence ID" value="NZ_AP024854.1"/>
</dbReference>
<dbReference type="InterPro" id="IPR036890">
    <property type="entry name" value="HATPase_C_sf"/>
</dbReference>
<dbReference type="InterPro" id="IPR000595">
    <property type="entry name" value="cNMP-bd_dom"/>
</dbReference>
<dbReference type="PROSITE" id="PS50042">
    <property type="entry name" value="CNMP_BINDING_3"/>
    <property type="match status" value="1"/>
</dbReference>
<dbReference type="Proteomes" id="UP000191116">
    <property type="component" value="Unassembled WGS sequence"/>
</dbReference>
<evidence type="ECO:0000256" key="2">
    <source>
        <dbReference type="ARBA" id="ARBA00012438"/>
    </source>
</evidence>
<reference evidence="5 6" key="1">
    <citation type="submission" date="2017-02" db="EMBL/GenBank/DDBJ databases">
        <authorList>
            <person name="Peterson S.W."/>
        </authorList>
    </citation>
    <scope>NUCLEOTIDE SEQUENCE [LARGE SCALE GENOMIC DNA]</scope>
    <source>
        <strain evidence="5 6">CECT 9189</strain>
    </source>
</reference>
<gene>
    <name evidence="5" type="primary">dctB</name>
    <name evidence="5" type="ORF">CZ814_00794</name>
</gene>
<dbReference type="PRINTS" id="PR00344">
    <property type="entry name" value="BCTRLSENSOR"/>
</dbReference>
<feature type="domain" description="Histidine kinase" evidence="4">
    <location>
        <begin position="335"/>
        <end position="441"/>
    </location>
</feature>
<protein>
    <recommendedName>
        <fullName evidence="2">histidine kinase</fullName>
        <ecNumber evidence="2">2.7.13.3</ecNumber>
    </recommendedName>
</protein>
<keyword evidence="5" id="KW-0808">Transferase</keyword>
<dbReference type="SMART" id="SM00387">
    <property type="entry name" value="HATPase_c"/>
    <property type="match status" value="1"/>
</dbReference>
<dbReference type="PANTHER" id="PTHR43065:SF48">
    <property type="entry name" value="HISTIDINE KINASE"/>
    <property type="match status" value="1"/>
</dbReference>
<accession>A0A1T4PC01</accession>
<dbReference type="InterPro" id="IPR005467">
    <property type="entry name" value="His_kinase_dom"/>
</dbReference>
<dbReference type="InterPro" id="IPR014710">
    <property type="entry name" value="RmlC-like_jellyroll"/>
</dbReference>
<dbReference type="SUPFAM" id="SSF51206">
    <property type="entry name" value="cAMP-binding domain-like"/>
    <property type="match status" value="1"/>
</dbReference>
<organism evidence="5 6">
    <name type="scientific">Photobacterium toruni</name>
    <dbReference type="NCBI Taxonomy" id="1935446"/>
    <lineage>
        <taxon>Bacteria</taxon>
        <taxon>Pseudomonadati</taxon>
        <taxon>Pseudomonadota</taxon>
        <taxon>Gammaproteobacteria</taxon>
        <taxon>Vibrionales</taxon>
        <taxon>Vibrionaceae</taxon>
        <taxon>Photobacterium</taxon>
    </lineage>
</organism>
<dbReference type="SUPFAM" id="SSF55874">
    <property type="entry name" value="ATPase domain of HSP90 chaperone/DNA topoisomerase II/histidine kinase"/>
    <property type="match status" value="1"/>
</dbReference>
<dbReference type="EC" id="2.7.13.3" evidence="2"/>
<dbReference type="InterPro" id="IPR004358">
    <property type="entry name" value="Sig_transdc_His_kin-like_C"/>
</dbReference>
<evidence type="ECO:0000313" key="5">
    <source>
        <dbReference type="EMBL" id="SJZ89042.1"/>
    </source>
</evidence>
<dbReference type="OrthoDB" id="9772100at2"/>
<feature type="domain" description="Cyclic nucleotide-binding" evidence="3">
    <location>
        <begin position="1"/>
        <end position="100"/>
    </location>
</feature>
<evidence type="ECO:0000259" key="4">
    <source>
        <dbReference type="PROSITE" id="PS50109"/>
    </source>
</evidence>
<dbReference type="GO" id="GO:0004673">
    <property type="term" value="F:protein histidine kinase activity"/>
    <property type="evidence" value="ECO:0007669"/>
    <property type="project" value="UniProtKB-EC"/>
</dbReference>
<dbReference type="InterPro" id="IPR018490">
    <property type="entry name" value="cNMP-bd_dom_sf"/>
</dbReference>
<dbReference type="PANTHER" id="PTHR43065">
    <property type="entry name" value="SENSOR HISTIDINE KINASE"/>
    <property type="match status" value="1"/>
</dbReference>
<dbReference type="InterPro" id="IPR003594">
    <property type="entry name" value="HATPase_dom"/>
</dbReference>
<dbReference type="CDD" id="cd00038">
    <property type="entry name" value="CAP_ED"/>
    <property type="match status" value="1"/>
</dbReference>
<comment type="catalytic activity">
    <reaction evidence="1">
        <text>ATP + protein L-histidine = ADP + protein N-phospho-L-histidine.</text>
        <dbReference type="EC" id="2.7.13.3"/>
    </reaction>
</comment>
<evidence type="ECO:0000313" key="6">
    <source>
        <dbReference type="Proteomes" id="UP000191116"/>
    </source>
</evidence>